<comment type="caution">
    <text evidence="2">The sequence shown here is derived from an EMBL/GenBank/DDBJ whole genome shotgun (WGS) entry which is preliminary data.</text>
</comment>
<proteinExistence type="predicted"/>
<gene>
    <name evidence="2" type="ORF">FEM48_Zijuj02G0182800</name>
</gene>
<feature type="compositionally biased region" description="Polar residues" evidence="1">
    <location>
        <begin position="25"/>
        <end position="42"/>
    </location>
</feature>
<accession>A0A978VX82</accession>
<feature type="compositionally biased region" description="Low complexity" evidence="1">
    <location>
        <begin position="214"/>
        <end position="224"/>
    </location>
</feature>
<dbReference type="EMBL" id="JAEACU010000002">
    <property type="protein sequence ID" value="KAH7543427.1"/>
    <property type="molecule type" value="Genomic_DNA"/>
</dbReference>
<reference evidence="2" key="1">
    <citation type="journal article" date="2021" name="Front. Plant Sci.">
        <title>Chromosome-Scale Genome Assembly for Chinese Sour Jujube and Insights Into Its Genome Evolution and Domestication Signature.</title>
        <authorList>
            <person name="Shen L.-Y."/>
            <person name="Luo H."/>
            <person name="Wang X.-L."/>
            <person name="Wang X.-M."/>
            <person name="Qiu X.-J."/>
            <person name="Liu H."/>
            <person name="Zhou S.-S."/>
            <person name="Jia K.-H."/>
            <person name="Nie S."/>
            <person name="Bao Y.-T."/>
            <person name="Zhang R.-G."/>
            <person name="Yun Q.-Z."/>
            <person name="Chai Y.-H."/>
            <person name="Lu J.-Y."/>
            <person name="Li Y."/>
            <person name="Zhao S.-W."/>
            <person name="Mao J.-F."/>
            <person name="Jia S.-G."/>
            <person name="Mao Y.-M."/>
        </authorList>
    </citation>
    <scope>NUCLEOTIDE SEQUENCE</scope>
    <source>
        <strain evidence="2">AT0</strain>
        <tissue evidence="2">Leaf</tissue>
    </source>
</reference>
<dbReference type="AlphaFoldDB" id="A0A978VX82"/>
<protein>
    <submittedName>
        <fullName evidence="2">Uncharacterized protein</fullName>
    </submittedName>
</protein>
<evidence type="ECO:0000313" key="2">
    <source>
        <dbReference type="EMBL" id="KAH7543427.1"/>
    </source>
</evidence>
<feature type="region of interest" description="Disordered" evidence="1">
    <location>
        <begin position="208"/>
        <end position="227"/>
    </location>
</feature>
<organism evidence="2 3">
    <name type="scientific">Ziziphus jujuba var. spinosa</name>
    <dbReference type="NCBI Taxonomy" id="714518"/>
    <lineage>
        <taxon>Eukaryota</taxon>
        <taxon>Viridiplantae</taxon>
        <taxon>Streptophyta</taxon>
        <taxon>Embryophyta</taxon>
        <taxon>Tracheophyta</taxon>
        <taxon>Spermatophyta</taxon>
        <taxon>Magnoliopsida</taxon>
        <taxon>eudicotyledons</taxon>
        <taxon>Gunneridae</taxon>
        <taxon>Pentapetalae</taxon>
        <taxon>rosids</taxon>
        <taxon>fabids</taxon>
        <taxon>Rosales</taxon>
        <taxon>Rhamnaceae</taxon>
        <taxon>Paliureae</taxon>
        <taxon>Ziziphus</taxon>
    </lineage>
</organism>
<feature type="compositionally biased region" description="Basic and acidic residues" evidence="1">
    <location>
        <begin position="1"/>
        <end position="15"/>
    </location>
</feature>
<feature type="region of interest" description="Disordered" evidence="1">
    <location>
        <begin position="1"/>
        <end position="42"/>
    </location>
</feature>
<dbReference type="Proteomes" id="UP000813462">
    <property type="component" value="Unassembled WGS sequence"/>
</dbReference>
<name>A0A978VX82_ZIZJJ</name>
<evidence type="ECO:0000256" key="1">
    <source>
        <dbReference type="SAM" id="MobiDB-lite"/>
    </source>
</evidence>
<evidence type="ECO:0000313" key="3">
    <source>
        <dbReference type="Proteomes" id="UP000813462"/>
    </source>
</evidence>
<sequence length="439" mass="48200">MLKFDWQEHMEEGHGESSSSSSSSDIGSNELPDQQNQPNSNHQDLITQTASSLLQAAGPLAIFESSGVPATIQHVGIPQLQQSNGAASHVESSQPEIQLLNPEQDMGLILRNHSNVPSQNGDIQTEQEMSLMLRDHQMISNLSASRTTIHADHLVPSQTMGMVNHGYMYPIDQPIRNFANVFGSINTYHLPTSNLPPEFRLESSSRLQLPHVQQPPSQAPPESANGVSSFMKTQWTNWQPQNPISMLESSTAIGSSQEIQFQGLLNQANTGTSNFYPSAGTTASQIPVPNLPIQQGMSGYNVGSSLPLLFEGLSSNYNKQGMQGNFGNSIQYEFGDSSTRPAKVLILVNILNSYLYPLACQEDNIPPSPNLELASWISQGQGSQGLNFSTSNTQISRPMRNTVYDPMYEAMGLPVDPHLRMFVTRRDTGNYQFIFVLAH</sequence>